<evidence type="ECO:0000313" key="4">
    <source>
        <dbReference type="Proteomes" id="UP001470230"/>
    </source>
</evidence>
<dbReference type="Proteomes" id="UP001470230">
    <property type="component" value="Unassembled WGS sequence"/>
</dbReference>
<protein>
    <recommendedName>
        <fullName evidence="2">Ubiquitin-like domain-containing protein</fullName>
    </recommendedName>
</protein>
<sequence length="278" mass="31189">MELAFRHISGKSYKINEIDPQSTVGNVKNILSNICGIKASNIEFTHNSRRIQDSEMIGNIIMTPDSFILFYESIPESELNTVSDNISSFPQLCHKKGAPPLSSPNIIQSKISSLDTRKMRSPDFFADQELQILTPYLNEPIISQIHTKPDIYSFVDPELNRSFSKEFKVKEVPIEAMYSKNFVELLKPNYPIVEVSEKIINCVDQEIKMFNNNTDSIQKVQPSINPSNLNASPPLNSANPNLNRGSPPNLNGAPAPSYFALYPNMAMAGKIFYPSQKT</sequence>
<feature type="domain" description="Ubiquitin-like" evidence="2">
    <location>
        <begin position="1"/>
        <end position="77"/>
    </location>
</feature>
<proteinExistence type="predicted"/>
<accession>A0ABR2KDM7</accession>
<organism evidence="3 4">
    <name type="scientific">Tritrichomonas musculus</name>
    <dbReference type="NCBI Taxonomy" id="1915356"/>
    <lineage>
        <taxon>Eukaryota</taxon>
        <taxon>Metamonada</taxon>
        <taxon>Parabasalia</taxon>
        <taxon>Tritrichomonadida</taxon>
        <taxon>Tritrichomonadidae</taxon>
        <taxon>Tritrichomonas</taxon>
    </lineage>
</organism>
<dbReference type="InterPro" id="IPR000626">
    <property type="entry name" value="Ubiquitin-like_dom"/>
</dbReference>
<dbReference type="EMBL" id="JAPFFF010000005">
    <property type="protein sequence ID" value="KAK8889238.1"/>
    <property type="molecule type" value="Genomic_DNA"/>
</dbReference>
<dbReference type="SUPFAM" id="SSF54236">
    <property type="entry name" value="Ubiquitin-like"/>
    <property type="match status" value="1"/>
</dbReference>
<gene>
    <name evidence="3" type="ORF">M9Y10_033984</name>
</gene>
<comment type="caution">
    <text evidence="3">The sequence shown here is derived from an EMBL/GenBank/DDBJ whole genome shotgun (WGS) entry which is preliminary data.</text>
</comment>
<feature type="region of interest" description="Disordered" evidence="1">
    <location>
        <begin position="219"/>
        <end position="249"/>
    </location>
</feature>
<feature type="compositionally biased region" description="Low complexity" evidence="1">
    <location>
        <begin position="225"/>
        <end position="243"/>
    </location>
</feature>
<evidence type="ECO:0000259" key="2">
    <source>
        <dbReference type="PROSITE" id="PS50053"/>
    </source>
</evidence>
<keyword evidence="4" id="KW-1185">Reference proteome</keyword>
<name>A0ABR2KDM7_9EUKA</name>
<evidence type="ECO:0000313" key="3">
    <source>
        <dbReference type="EMBL" id="KAK8889238.1"/>
    </source>
</evidence>
<evidence type="ECO:0000256" key="1">
    <source>
        <dbReference type="SAM" id="MobiDB-lite"/>
    </source>
</evidence>
<dbReference type="PROSITE" id="PS50053">
    <property type="entry name" value="UBIQUITIN_2"/>
    <property type="match status" value="1"/>
</dbReference>
<dbReference type="InterPro" id="IPR029071">
    <property type="entry name" value="Ubiquitin-like_domsf"/>
</dbReference>
<reference evidence="3 4" key="1">
    <citation type="submission" date="2024-04" db="EMBL/GenBank/DDBJ databases">
        <title>Tritrichomonas musculus Genome.</title>
        <authorList>
            <person name="Alves-Ferreira E."/>
            <person name="Grigg M."/>
            <person name="Lorenzi H."/>
            <person name="Galac M."/>
        </authorList>
    </citation>
    <scope>NUCLEOTIDE SEQUENCE [LARGE SCALE GENOMIC DNA]</scope>
    <source>
        <strain evidence="3 4">EAF2021</strain>
    </source>
</reference>